<feature type="transmembrane region" description="Helical" evidence="1">
    <location>
        <begin position="134"/>
        <end position="155"/>
    </location>
</feature>
<evidence type="ECO:0000313" key="4">
    <source>
        <dbReference type="Proteomes" id="UP000002051"/>
    </source>
</evidence>
<keyword evidence="1" id="KW-0472">Membrane</keyword>
<reference evidence="2 4" key="1">
    <citation type="journal article" date="2011" name="Nature">
        <title>The Medicago genome provides insight into the evolution of rhizobial symbioses.</title>
        <authorList>
            <person name="Young N.D."/>
            <person name="Debelle F."/>
            <person name="Oldroyd G.E."/>
            <person name="Geurts R."/>
            <person name="Cannon S.B."/>
            <person name="Udvardi M.K."/>
            <person name="Benedito V.A."/>
            <person name="Mayer K.F."/>
            <person name="Gouzy J."/>
            <person name="Schoof H."/>
            <person name="Van de Peer Y."/>
            <person name="Proost S."/>
            <person name="Cook D.R."/>
            <person name="Meyers B.C."/>
            <person name="Spannagl M."/>
            <person name="Cheung F."/>
            <person name="De Mita S."/>
            <person name="Krishnakumar V."/>
            <person name="Gundlach H."/>
            <person name="Zhou S."/>
            <person name="Mudge J."/>
            <person name="Bharti A.K."/>
            <person name="Murray J.D."/>
            <person name="Naoumkina M.A."/>
            <person name="Rosen B."/>
            <person name="Silverstein K.A."/>
            <person name="Tang H."/>
            <person name="Rombauts S."/>
            <person name="Zhao P.X."/>
            <person name="Zhou P."/>
            <person name="Barbe V."/>
            <person name="Bardou P."/>
            <person name="Bechner M."/>
            <person name="Bellec A."/>
            <person name="Berger A."/>
            <person name="Berges H."/>
            <person name="Bidwell S."/>
            <person name="Bisseling T."/>
            <person name="Choisne N."/>
            <person name="Couloux A."/>
            <person name="Denny R."/>
            <person name="Deshpande S."/>
            <person name="Dai X."/>
            <person name="Doyle J.J."/>
            <person name="Dudez A.M."/>
            <person name="Farmer A.D."/>
            <person name="Fouteau S."/>
            <person name="Franken C."/>
            <person name="Gibelin C."/>
            <person name="Gish J."/>
            <person name="Goldstein S."/>
            <person name="Gonzalez A.J."/>
            <person name="Green P.J."/>
            <person name="Hallab A."/>
            <person name="Hartog M."/>
            <person name="Hua A."/>
            <person name="Humphray S.J."/>
            <person name="Jeong D.H."/>
            <person name="Jing Y."/>
            <person name="Jocker A."/>
            <person name="Kenton S.M."/>
            <person name="Kim D.J."/>
            <person name="Klee K."/>
            <person name="Lai H."/>
            <person name="Lang C."/>
            <person name="Lin S."/>
            <person name="Macmil S.L."/>
            <person name="Magdelenat G."/>
            <person name="Matthews L."/>
            <person name="McCorrison J."/>
            <person name="Monaghan E.L."/>
            <person name="Mun J.H."/>
            <person name="Najar F.Z."/>
            <person name="Nicholson C."/>
            <person name="Noirot C."/>
            <person name="O'Bleness M."/>
            <person name="Paule C.R."/>
            <person name="Poulain J."/>
            <person name="Prion F."/>
            <person name="Qin B."/>
            <person name="Qu C."/>
            <person name="Retzel E.F."/>
            <person name="Riddle C."/>
            <person name="Sallet E."/>
            <person name="Samain S."/>
            <person name="Samson N."/>
            <person name="Sanders I."/>
            <person name="Saurat O."/>
            <person name="Scarpelli C."/>
            <person name="Schiex T."/>
            <person name="Segurens B."/>
            <person name="Severin A.J."/>
            <person name="Sherrier D.J."/>
            <person name="Shi R."/>
            <person name="Sims S."/>
            <person name="Singer S.R."/>
            <person name="Sinharoy S."/>
            <person name="Sterck L."/>
            <person name="Viollet A."/>
            <person name="Wang B.B."/>
            <person name="Wang K."/>
            <person name="Wang M."/>
            <person name="Wang X."/>
            <person name="Warfsmann J."/>
            <person name="Weissenbach J."/>
            <person name="White D.D."/>
            <person name="White J.D."/>
            <person name="Wiley G.B."/>
            <person name="Wincker P."/>
            <person name="Xing Y."/>
            <person name="Yang L."/>
            <person name="Yao Z."/>
            <person name="Ying F."/>
            <person name="Zhai J."/>
            <person name="Zhou L."/>
            <person name="Zuber A."/>
            <person name="Denarie J."/>
            <person name="Dixon R.A."/>
            <person name="May G.D."/>
            <person name="Schwartz D.C."/>
            <person name="Rogers J."/>
            <person name="Quetier F."/>
            <person name="Town C.D."/>
            <person name="Roe B.A."/>
        </authorList>
    </citation>
    <scope>NUCLEOTIDE SEQUENCE [LARGE SCALE GENOMIC DNA]</scope>
    <source>
        <strain evidence="2">A17</strain>
        <strain evidence="3 4">cv. Jemalong A17</strain>
    </source>
</reference>
<proteinExistence type="predicted"/>
<evidence type="ECO:0000313" key="3">
    <source>
        <dbReference type="EnsemblPlants" id="KEH30691"/>
    </source>
</evidence>
<dbReference type="HOGENOM" id="CLU_1534801_0_0_1"/>
<name>A0A072UMT2_MEDTR</name>
<reference evidence="3" key="3">
    <citation type="submission" date="2015-04" db="UniProtKB">
        <authorList>
            <consortium name="EnsemblPlants"/>
        </authorList>
    </citation>
    <scope>IDENTIFICATION</scope>
    <source>
        <strain evidence="3">cv. Jemalong A17</strain>
    </source>
</reference>
<keyword evidence="1 2" id="KW-0812">Transmembrane</keyword>
<dbReference type="EMBL" id="CM001220">
    <property type="protein sequence ID" value="KEH30691.1"/>
    <property type="molecule type" value="Genomic_DNA"/>
</dbReference>
<sequence length="175" mass="20376">MVNYAALKLNNNARTITYGAVLNRTGELCCFRERMNGESVGDALFLGWLNLMMKMKEFDDEGEEGCLFLCCRIFAIGGRLFSCVSGFVSVFLWLFKDWVRLQICTITVDRFRKPEKYQDASDMLYSDTVMLERAFILAALVRELFVRGFGFRVGVWFRARMRVRWTALLMSDYLE</sequence>
<organism evidence="2 4">
    <name type="scientific">Medicago truncatula</name>
    <name type="common">Barrel medic</name>
    <name type="synonym">Medicago tribuloides</name>
    <dbReference type="NCBI Taxonomy" id="3880"/>
    <lineage>
        <taxon>Eukaryota</taxon>
        <taxon>Viridiplantae</taxon>
        <taxon>Streptophyta</taxon>
        <taxon>Embryophyta</taxon>
        <taxon>Tracheophyta</taxon>
        <taxon>Spermatophyta</taxon>
        <taxon>Magnoliopsida</taxon>
        <taxon>eudicotyledons</taxon>
        <taxon>Gunneridae</taxon>
        <taxon>Pentapetalae</taxon>
        <taxon>rosids</taxon>
        <taxon>fabids</taxon>
        <taxon>Fabales</taxon>
        <taxon>Fabaceae</taxon>
        <taxon>Papilionoideae</taxon>
        <taxon>50 kb inversion clade</taxon>
        <taxon>NPAAA clade</taxon>
        <taxon>Hologalegina</taxon>
        <taxon>IRL clade</taxon>
        <taxon>Trifolieae</taxon>
        <taxon>Medicago</taxon>
    </lineage>
</organism>
<evidence type="ECO:0000313" key="2">
    <source>
        <dbReference type="EMBL" id="KEH30691.1"/>
    </source>
</evidence>
<dbReference type="Proteomes" id="UP000002051">
    <property type="component" value="Chromosome 4"/>
</dbReference>
<reference evidence="2 4" key="2">
    <citation type="journal article" date="2014" name="BMC Genomics">
        <title>An improved genome release (version Mt4.0) for the model legume Medicago truncatula.</title>
        <authorList>
            <person name="Tang H."/>
            <person name="Krishnakumar V."/>
            <person name="Bidwell S."/>
            <person name="Rosen B."/>
            <person name="Chan A."/>
            <person name="Zhou S."/>
            <person name="Gentzbittel L."/>
            <person name="Childs K.L."/>
            <person name="Yandell M."/>
            <person name="Gundlach H."/>
            <person name="Mayer K.F."/>
            <person name="Schwartz D.C."/>
            <person name="Town C.D."/>
        </authorList>
    </citation>
    <scope>GENOME REANNOTATION</scope>
    <source>
        <strain evidence="2">A17</strain>
        <strain evidence="3 4">cv. Jemalong A17</strain>
    </source>
</reference>
<evidence type="ECO:0000256" key="1">
    <source>
        <dbReference type="SAM" id="Phobius"/>
    </source>
</evidence>
<accession>A0A072UMT2</accession>
<gene>
    <name evidence="2" type="ordered locus">MTR_4g078407</name>
</gene>
<protein>
    <submittedName>
        <fullName evidence="2">Transmembrane protein, putative</fullName>
    </submittedName>
</protein>
<dbReference type="EnsemblPlants" id="KEH30691">
    <property type="protein sequence ID" value="KEH30691"/>
    <property type="gene ID" value="MTR_4g078407"/>
</dbReference>
<feature type="transmembrane region" description="Helical" evidence="1">
    <location>
        <begin position="73"/>
        <end position="95"/>
    </location>
</feature>
<dbReference type="AlphaFoldDB" id="A0A072UMT2"/>
<keyword evidence="4" id="KW-1185">Reference proteome</keyword>
<keyword evidence="1" id="KW-1133">Transmembrane helix</keyword>